<evidence type="ECO:0000256" key="2">
    <source>
        <dbReference type="ARBA" id="ARBA00023002"/>
    </source>
</evidence>
<proteinExistence type="inferred from homology"/>
<reference evidence="5 6" key="1">
    <citation type="submission" date="2020-05" db="EMBL/GenBank/DDBJ databases">
        <title>The draft genome sequence of Maribacter arenosus CAU 1321.</title>
        <authorList>
            <person name="Mu L."/>
        </authorList>
    </citation>
    <scope>NUCLEOTIDE SEQUENCE [LARGE SCALE GENOMIC DNA]</scope>
    <source>
        <strain evidence="5 6">CAU 1321</strain>
    </source>
</reference>
<keyword evidence="6" id="KW-1185">Reference proteome</keyword>
<dbReference type="Pfam" id="PF22725">
    <property type="entry name" value="GFO_IDH_MocA_C3"/>
    <property type="match status" value="1"/>
</dbReference>
<feature type="domain" description="GFO/IDH/MocA-like oxidoreductase" evidence="4">
    <location>
        <begin position="179"/>
        <end position="273"/>
    </location>
</feature>
<dbReference type="PANTHER" id="PTHR22604:SF105">
    <property type="entry name" value="TRANS-1,2-DIHYDROBENZENE-1,2-DIOL DEHYDROGENASE"/>
    <property type="match status" value="1"/>
</dbReference>
<dbReference type="PANTHER" id="PTHR22604">
    <property type="entry name" value="OXIDOREDUCTASES"/>
    <property type="match status" value="1"/>
</dbReference>
<dbReference type="Gene3D" id="3.30.360.10">
    <property type="entry name" value="Dihydrodipicolinate Reductase, domain 2"/>
    <property type="match status" value="1"/>
</dbReference>
<evidence type="ECO:0000313" key="5">
    <source>
        <dbReference type="EMBL" id="MBD0851381.1"/>
    </source>
</evidence>
<comment type="caution">
    <text evidence="5">The sequence shown here is derived from an EMBL/GenBank/DDBJ whole genome shotgun (WGS) entry which is preliminary data.</text>
</comment>
<evidence type="ECO:0000256" key="1">
    <source>
        <dbReference type="ARBA" id="ARBA00010928"/>
    </source>
</evidence>
<dbReference type="Gene3D" id="3.40.50.720">
    <property type="entry name" value="NAD(P)-binding Rossmann-like Domain"/>
    <property type="match status" value="1"/>
</dbReference>
<dbReference type="EMBL" id="JABTCG010000004">
    <property type="protein sequence ID" value="MBD0851381.1"/>
    <property type="molecule type" value="Genomic_DNA"/>
</dbReference>
<dbReference type="Pfam" id="PF01408">
    <property type="entry name" value="GFO_IDH_MocA"/>
    <property type="match status" value="1"/>
</dbReference>
<dbReference type="InterPro" id="IPR055170">
    <property type="entry name" value="GFO_IDH_MocA-like_dom"/>
</dbReference>
<dbReference type="InterPro" id="IPR000683">
    <property type="entry name" value="Gfo/Idh/MocA-like_OxRdtase_N"/>
</dbReference>
<name>A0ABR7VCK5_9FLAO</name>
<accession>A0ABR7VCK5</accession>
<feature type="domain" description="Gfo/Idh/MocA-like oxidoreductase N-terminal" evidence="3">
    <location>
        <begin position="36"/>
        <end position="159"/>
    </location>
</feature>
<dbReference type="Proteomes" id="UP000598350">
    <property type="component" value="Unassembled WGS sequence"/>
</dbReference>
<protein>
    <submittedName>
        <fullName evidence="5">Gfo/Idh/MocA family oxidoreductase</fullName>
    </submittedName>
</protein>
<evidence type="ECO:0000313" key="6">
    <source>
        <dbReference type="Proteomes" id="UP000598350"/>
    </source>
</evidence>
<dbReference type="SUPFAM" id="SSF55347">
    <property type="entry name" value="Glyceraldehyde-3-phosphate dehydrogenase-like, C-terminal domain"/>
    <property type="match status" value="1"/>
</dbReference>
<gene>
    <name evidence="5" type="ORF">HPE63_11945</name>
</gene>
<dbReference type="SUPFAM" id="SSF51735">
    <property type="entry name" value="NAD(P)-binding Rossmann-fold domains"/>
    <property type="match status" value="1"/>
</dbReference>
<comment type="similarity">
    <text evidence="1">Belongs to the Gfo/Idh/MocA family.</text>
</comment>
<dbReference type="InterPro" id="IPR036291">
    <property type="entry name" value="NAD(P)-bd_dom_sf"/>
</dbReference>
<dbReference type="PRINTS" id="PR01775">
    <property type="entry name" value="GLFROXRDTASE"/>
</dbReference>
<evidence type="ECO:0000259" key="3">
    <source>
        <dbReference type="Pfam" id="PF01408"/>
    </source>
</evidence>
<sequence>MQKRRTFIKQTGILLAGIGLWPHYAFKKRPLKEKLGVCLVGLGNYSTNLLAPALQLTQYCELRGIVTGTPSKIPIWQKRYGIPDKNVYNYQNMDRMADNPDIDIIYIVLPTGLHALYAIKAANTGKHVWCEKPMAKSAKECQAIIDACIQNNVTLSIGYRMQHEPNTKKIIEWSKTLPYGKIKKVKAHVGFKITNPGNTWRMDKELGGGLLYDVGVYCINALRYTFGEEPIAVMGKHENTRPEVYKEVPETSIFEFDFPNGSIGDGKTTATQSVNLLHADCEKGWYELEPFQAYNGVQGRSSDGTLLNTYIENQQARQMDDDALAIMENRPMMVPGEEGMKDIVLLEAINESAETGKKVMLS</sequence>
<dbReference type="InterPro" id="IPR008354">
    <property type="entry name" value="Glc-Fru_OxRdtase_bac"/>
</dbReference>
<organism evidence="5 6">
    <name type="scientific">Maribacter arenosus</name>
    <dbReference type="NCBI Taxonomy" id="1854708"/>
    <lineage>
        <taxon>Bacteria</taxon>
        <taxon>Pseudomonadati</taxon>
        <taxon>Bacteroidota</taxon>
        <taxon>Flavobacteriia</taxon>
        <taxon>Flavobacteriales</taxon>
        <taxon>Flavobacteriaceae</taxon>
        <taxon>Maribacter</taxon>
    </lineage>
</organism>
<evidence type="ECO:0000259" key="4">
    <source>
        <dbReference type="Pfam" id="PF22725"/>
    </source>
</evidence>
<dbReference type="InterPro" id="IPR050984">
    <property type="entry name" value="Gfo/Idh/MocA_domain"/>
</dbReference>
<dbReference type="RefSeq" id="WP_188314502.1">
    <property type="nucleotide sequence ID" value="NZ_JABTCG010000004.1"/>
</dbReference>
<keyword evidence="2" id="KW-0560">Oxidoreductase</keyword>